<evidence type="ECO:0000313" key="1">
    <source>
        <dbReference type="EMBL" id="GAI33548.1"/>
    </source>
</evidence>
<feature type="non-terminal residue" evidence="1">
    <location>
        <position position="1"/>
    </location>
</feature>
<reference evidence="1" key="1">
    <citation type="journal article" date="2014" name="Front. Microbiol.">
        <title>High frequency of phylogenetically diverse reductive dehalogenase-homologous genes in deep subseafloor sedimentary metagenomes.</title>
        <authorList>
            <person name="Kawai M."/>
            <person name="Futagami T."/>
            <person name="Toyoda A."/>
            <person name="Takaki Y."/>
            <person name="Nishi S."/>
            <person name="Hori S."/>
            <person name="Arai W."/>
            <person name="Tsubouchi T."/>
            <person name="Morono Y."/>
            <person name="Uchiyama I."/>
            <person name="Ito T."/>
            <person name="Fujiyama A."/>
            <person name="Inagaki F."/>
            <person name="Takami H."/>
        </authorList>
    </citation>
    <scope>NUCLEOTIDE SEQUENCE</scope>
    <source>
        <strain evidence="1">Expedition CK06-06</strain>
    </source>
</reference>
<sequence length="33" mass="3454">KSELAEIGTDLFEVLTRSASGSATDAVVIIFRG</sequence>
<gene>
    <name evidence="1" type="ORF">S06H3_45458</name>
</gene>
<proteinExistence type="predicted"/>
<dbReference type="EMBL" id="BARV01028384">
    <property type="protein sequence ID" value="GAI33548.1"/>
    <property type="molecule type" value="Genomic_DNA"/>
</dbReference>
<name>X1MQH0_9ZZZZ</name>
<organism evidence="1">
    <name type="scientific">marine sediment metagenome</name>
    <dbReference type="NCBI Taxonomy" id="412755"/>
    <lineage>
        <taxon>unclassified sequences</taxon>
        <taxon>metagenomes</taxon>
        <taxon>ecological metagenomes</taxon>
    </lineage>
</organism>
<dbReference type="AlphaFoldDB" id="X1MQH0"/>
<comment type="caution">
    <text evidence="1">The sequence shown here is derived from an EMBL/GenBank/DDBJ whole genome shotgun (WGS) entry which is preliminary data.</text>
</comment>
<protein>
    <submittedName>
        <fullName evidence="1">Uncharacterized protein</fullName>
    </submittedName>
</protein>
<accession>X1MQH0</accession>